<gene>
    <name evidence="1" type="ORF">GCM10011355_28740</name>
</gene>
<reference evidence="1" key="1">
    <citation type="journal article" date="2014" name="Int. J. Syst. Evol. Microbiol.">
        <title>Complete genome sequence of Corynebacterium casei LMG S-19264T (=DSM 44701T), isolated from a smear-ripened cheese.</title>
        <authorList>
            <consortium name="US DOE Joint Genome Institute (JGI-PGF)"/>
            <person name="Walter F."/>
            <person name="Albersmeier A."/>
            <person name="Kalinowski J."/>
            <person name="Ruckert C."/>
        </authorList>
    </citation>
    <scope>NUCLEOTIDE SEQUENCE</scope>
    <source>
        <strain evidence="1">CGMCC 1.14984</strain>
    </source>
</reference>
<reference evidence="1" key="2">
    <citation type="submission" date="2020-09" db="EMBL/GenBank/DDBJ databases">
        <authorList>
            <person name="Sun Q."/>
            <person name="Zhou Y."/>
        </authorList>
    </citation>
    <scope>NUCLEOTIDE SEQUENCE</scope>
    <source>
        <strain evidence="1">CGMCC 1.14984</strain>
    </source>
</reference>
<accession>A0A8J3EVG0</accession>
<proteinExistence type="predicted"/>
<dbReference type="AlphaFoldDB" id="A0A8J3EVG0"/>
<evidence type="ECO:0000313" key="2">
    <source>
        <dbReference type="Proteomes" id="UP000621856"/>
    </source>
</evidence>
<organism evidence="1 2">
    <name type="scientific">Aquisalinus luteolus</name>
    <dbReference type="NCBI Taxonomy" id="1566827"/>
    <lineage>
        <taxon>Bacteria</taxon>
        <taxon>Pseudomonadati</taxon>
        <taxon>Pseudomonadota</taxon>
        <taxon>Alphaproteobacteria</taxon>
        <taxon>Parvularculales</taxon>
        <taxon>Parvularculaceae</taxon>
        <taxon>Aquisalinus</taxon>
    </lineage>
</organism>
<dbReference type="Proteomes" id="UP000621856">
    <property type="component" value="Unassembled WGS sequence"/>
</dbReference>
<sequence length="73" mass="8197">MGWRVFSYKIGITLFYQSHTATQAIILRIGNGGRVFLVIGNVVLRDFITEAGEFGSRFLGGQVLDRFFRVIGL</sequence>
<dbReference type="EMBL" id="BMGZ01000003">
    <property type="protein sequence ID" value="GGI00442.1"/>
    <property type="molecule type" value="Genomic_DNA"/>
</dbReference>
<protein>
    <submittedName>
        <fullName evidence="1">Uncharacterized protein</fullName>
    </submittedName>
</protein>
<name>A0A8J3EVG0_9PROT</name>
<comment type="caution">
    <text evidence="1">The sequence shown here is derived from an EMBL/GenBank/DDBJ whole genome shotgun (WGS) entry which is preliminary data.</text>
</comment>
<evidence type="ECO:0000313" key="1">
    <source>
        <dbReference type="EMBL" id="GGI00442.1"/>
    </source>
</evidence>